<keyword evidence="4" id="KW-0653">Protein transport</keyword>
<comment type="subcellular location">
    <subcellularLocation>
        <location evidence="1">Golgi apparatus</location>
        <location evidence="1">trans-Golgi network</location>
    </subcellularLocation>
</comment>
<dbReference type="Pfam" id="PF07928">
    <property type="entry name" value="Vps54"/>
    <property type="match status" value="1"/>
</dbReference>
<evidence type="ECO:0000313" key="10">
    <source>
        <dbReference type="Proteomes" id="UP000320333"/>
    </source>
</evidence>
<feature type="region of interest" description="Disordered" evidence="7">
    <location>
        <begin position="830"/>
        <end position="850"/>
    </location>
</feature>
<evidence type="ECO:0000256" key="1">
    <source>
        <dbReference type="ARBA" id="ARBA00004601"/>
    </source>
</evidence>
<keyword evidence="3" id="KW-0813">Transport</keyword>
<protein>
    <recommendedName>
        <fullName evidence="8">Vacuolar protein sorting-associated protein 54 C-terminal domain-containing protein</fullName>
    </recommendedName>
</protein>
<dbReference type="EMBL" id="QEAP01000186">
    <property type="protein sequence ID" value="TPX73420.1"/>
    <property type="molecule type" value="Genomic_DNA"/>
</dbReference>
<feature type="region of interest" description="Disordered" evidence="7">
    <location>
        <begin position="328"/>
        <end position="371"/>
    </location>
</feature>
<accession>A0A507FCW9</accession>
<feature type="compositionally biased region" description="Polar residues" evidence="7">
    <location>
        <begin position="637"/>
        <end position="654"/>
    </location>
</feature>
<keyword evidence="6" id="KW-0175">Coiled coil</keyword>
<feature type="region of interest" description="Disordered" evidence="7">
    <location>
        <begin position="387"/>
        <end position="408"/>
    </location>
</feature>
<dbReference type="Proteomes" id="UP000320333">
    <property type="component" value="Unassembled WGS sequence"/>
</dbReference>
<comment type="caution">
    <text evidence="9">The sequence shown here is derived from an EMBL/GenBank/DDBJ whole genome shotgun (WGS) entry which is preliminary data.</text>
</comment>
<evidence type="ECO:0000256" key="2">
    <source>
        <dbReference type="ARBA" id="ARBA00009150"/>
    </source>
</evidence>
<feature type="region of interest" description="Disordered" evidence="7">
    <location>
        <begin position="634"/>
        <end position="659"/>
    </location>
</feature>
<reference evidence="9 10" key="1">
    <citation type="journal article" date="2019" name="Sci. Rep.">
        <title>Comparative genomics of chytrid fungi reveal insights into the obligate biotrophic and pathogenic lifestyle of Synchytrium endobioticum.</title>
        <authorList>
            <person name="van de Vossenberg B.T.L.H."/>
            <person name="Warris S."/>
            <person name="Nguyen H.D.T."/>
            <person name="van Gent-Pelzer M.P.E."/>
            <person name="Joly D.L."/>
            <person name="van de Geest H.C."/>
            <person name="Bonants P.J.M."/>
            <person name="Smith D.S."/>
            <person name="Levesque C.A."/>
            <person name="van der Lee T.A.J."/>
        </authorList>
    </citation>
    <scope>NUCLEOTIDE SEQUENCE [LARGE SCALE GENOMIC DNA]</scope>
    <source>
        <strain evidence="9 10">CBS 675.73</strain>
    </source>
</reference>
<feature type="compositionally biased region" description="Polar residues" evidence="7">
    <location>
        <begin position="387"/>
        <end position="402"/>
    </location>
</feature>
<dbReference type="PANTHER" id="PTHR12965:SF0">
    <property type="entry name" value="VACUOLAR PROTEIN SORTING-ASSOCIATED PROTEIN 54"/>
    <property type="match status" value="1"/>
</dbReference>
<keyword evidence="10" id="KW-1185">Reference proteome</keyword>
<dbReference type="PANTHER" id="PTHR12965">
    <property type="entry name" value="VACUOLAR PROTEIN SORTING 54"/>
    <property type="match status" value="1"/>
</dbReference>
<gene>
    <name evidence="9" type="ORF">CcCBS67573_g05295</name>
</gene>
<keyword evidence="5" id="KW-0333">Golgi apparatus</keyword>
<dbReference type="GO" id="GO:0005829">
    <property type="term" value="C:cytosol"/>
    <property type="evidence" value="ECO:0007669"/>
    <property type="project" value="GOC"/>
</dbReference>
<feature type="compositionally biased region" description="Gly residues" evidence="7">
    <location>
        <begin position="839"/>
        <end position="848"/>
    </location>
</feature>
<dbReference type="GO" id="GO:0019905">
    <property type="term" value="F:syntaxin binding"/>
    <property type="evidence" value="ECO:0007669"/>
    <property type="project" value="TreeGrafter"/>
</dbReference>
<feature type="compositionally biased region" description="Polar residues" evidence="7">
    <location>
        <begin position="354"/>
        <end position="365"/>
    </location>
</feature>
<dbReference type="GO" id="GO:0042147">
    <property type="term" value="P:retrograde transport, endosome to Golgi"/>
    <property type="evidence" value="ECO:0007669"/>
    <property type="project" value="InterPro"/>
</dbReference>
<evidence type="ECO:0000256" key="5">
    <source>
        <dbReference type="ARBA" id="ARBA00023034"/>
    </source>
</evidence>
<dbReference type="GO" id="GO:0000938">
    <property type="term" value="C:GARP complex"/>
    <property type="evidence" value="ECO:0007669"/>
    <property type="project" value="InterPro"/>
</dbReference>
<evidence type="ECO:0000259" key="8">
    <source>
        <dbReference type="Pfam" id="PF07928"/>
    </source>
</evidence>
<evidence type="ECO:0000256" key="6">
    <source>
        <dbReference type="ARBA" id="ARBA00023054"/>
    </source>
</evidence>
<organism evidence="9 10">
    <name type="scientific">Chytriomyces confervae</name>
    <dbReference type="NCBI Taxonomy" id="246404"/>
    <lineage>
        <taxon>Eukaryota</taxon>
        <taxon>Fungi</taxon>
        <taxon>Fungi incertae sedis</taxon>
        <taxon>Chytridiomycota</taxon>
        <taxon>Chytridiomycota incertae sedis</taxon>
        <taxon>Chytridiomycetes</taxon>
        <taxon>Chytridiales</taxon>
        <taxon>Chytriomycetaceae</taxon>
        <taxon>Chytriomyces</taxon>
    </lineage>
</organism>
<evidence type="ECO:0000256" key="4">
    <source>
        <dbReference type="ARBA" id="ARBA00022927"/>
    </source>
</evidence>
<dbReference type="Gene3D" id="6.10.250.860">
    <property type="match status" value="1"/>
</dbReference>
<dbReference type="GO" id="GO:0006896">
    <property type="term" value="P:Golgi to vacuole transport"/>
    <property type="evidence" value="ECO:0007669"/>
    <property type="project" value="TreeGrafter"/>
</dbReference>
<dbReference type="STRING" id="246404.A0A507FCW9"/>
<dbReference type="InterPro" id="IPR039745">
    <property type="entry name" value="Vps54"/>
</dbReference>
<name>A0A507FCW9_9FUNG</name>
<feature type="compositionally biased region" description="Low complexity" evidence="7">
    <location>
        <begin position="329"/>
        <end position="351"/>
    </location>
</feature>
<evidence type="ECO:0000313" key="9">
    <source>
        <dbReference type="EMBL" id="TPX73420.1"/>
    </source>
</evidence>
<feature type="domain" description="Vacuolar protein sorting-associated protein 54 C-terminal" evidence="8">
    <location>
        <begin position="892"/>
        <end position="1022"/>
    </location>
</feature>
<sequence length="1344" mass="146251">MSNNDRYEALLNREKVWTPKDIGTNAIAGIVTSAAVSSGRLRGMDALPQPQPTLIRRVKPSEFDTYLRSLDHVLDRFAINQTLGAAAIEGAPMLSALDARETESFLDLISATERIIPETMTAKRMHADRATHRRLLAAHAPALDTVPQIFFDTNFKLGNPTTFSAVFEKADFTKLTLADVNLTSTLIQDKLGVFCDTVDVYLVKEISKRSASFFNALSTLQALHLETQSCIAQIHTLRARLAAVTATTIHPGLNVARLHTRRSNVSKLHDGIETIYKVQTSLTVIDAFIAGKQFVDAMDVIEEGIGMLEALVGKDLVVKWISSNAGAETDAPATAGNTTAADAGASTAPKTETTDPVGQPQQRTQPIPAPILTSGLEHSSLAAKSGSVSNLLKQSSTNSMERPSTAHDEPNLMHHLYRELSKKSGLLSDQMEQEFVDLLLTEVREIADAMKNAGENLIAPCLFGTDTAKWVRNMVRRKRGDDTLSSPVSVNAGVKTESASASGESLVEDVLMSRLMPLVFGLVRVDRFGSALQKYREALMKEIKVLSKKHYPVPPAEIGTGAITSPVSPTSPTGKKEMQLILAKQLKQMSFDSFIDLIITIYTLLLHIFQKSSSVHGIISVLIRKAEEQGIHVGKSATLSDTSPNSKQRSTKNALTPIADDDDEFGSGMDLIAIDPTAAMQEEQVKEQEAVDATAFTQMVAESLDVLLGISEAANARCAKLLNVRCDQNAKLSPKDFYRLLGATREFIGASEFLCGYHCISLKGALVSQAKQFLNHFHDERTKQIAIVIENEQWTRAEVPIDFQHMSEEIVSRGRVAAVEIKKANLARQDSQTANANSGSGGASGAGVAGYNDDDDDTDLSALVISQKEAAMAASEDELVMSGRALKVDGSMYSVAGCVLLLTKMLTEYLQCAESLPTQSVEVLNKTLDLLKVYNSRICQVILGAGATKSAGLKNINAGHIALTAQSLGAVIGYIPHLKAAIERHVPAKQHGLLTDFDRMLKDYKEHQVALYDKLVNIMQERLAYHSKNLLTVNWDSPDTKDMTPDQACSIHMAGLIKETCTMHRVLVKFLPKDVLQNVMGQIFRVYNKGLDEELKKVELYTSAGKNRLLMDGQHLMAELSALDNIDGPGNAIEVAINNIKIRDKRTLSMSGSSQAVDTTGAGSLSGNAAPAASATAGKAGNAAGTPVAKSKNFALPVFPFQVVTKNEQSGFPSPIRPTFKLNASEIPADKGCLKLPQGYSHFINMGSLARLMSTGKADCIVKYRLHYSDSLIQIAHSAESDQSVFERLGVYYQRVRPAKQVKRMKTNTNLDILSKAREARSNGTQSRRLDPRTRMYKYCAILD</sequence>
<evidence type="ECO:0000256" key="7">
    <source>
        <dbReference type="SAM" id="MobiDB-lite"/>
    </source>
</evidence>
<evidence type="ECO:0000256" key="3">
    <source>
        <dbReference type="ARBA" id="ARBA00022448"/>
    </source>
</evidence>
<dbReference type="InterPro" id="IPR012501">
    <property type="entry name" value="Vps54_C"/>
</dbReference>
<dbReference type="GO" id="GO:0015031">
    <property type="term" value="P:protein transport"/>
    <property type="evidence" value="ECO:0007669"/>
    <property type="project" value="UniProtKB-KW"/>
</dbReference>
<comment type="similarity">
    <text evidence="2">Belongs to the VPS54 family.</text>
</comment>
<proteinExistence type="inferred from homology"/>
<dbReference type="OrthoDB" id="10259024at2759"/>